<evidence type="ECO:0000313" key="7">
    <source>
        <dbReference type="Proteomes" id="UP001549691"/>
    </source>
</evidence>
<gene>
    <name evidence="6" type="ORF">ABXR19_15875</name>
</gene>
<reference evidence="6 7" key="1">
    <citation type="submission" date="2024-07" db="EMBL/GenBank/DDBJ databases">
        <title>Uliginosibacterium flavum JJ3220;KACC:17644.</title>
        <authorList>
            <person name="Kim M.K."/>
        </authorList>
    </citation>
    <scope>NUCLEOTIDE SEQUENCE [LARGE SCALE GENOMIC DNA]</scope>
    <source>
        <strain evidence="6 7">KACC:17644</strain>
    </source>
</reference>
<dbReference type="SUPFAM" id="SSF55874">
    <property type="entry name" value="ATPase domain of HSP90 chaperone/DNA topoisomerase II/histidine kinase"/>
    <property type="match status" value="1"/>
</dbReference>
<keyword evidence="4" id="KW-1133">Transmembrane helix</keyword>
<dbReference type="PRINTS" id="PR00344">
    <property type="entry name" value="BCTRLSENSOR"/>
</dbReference>
<protein>
    <recommendedName>
        <fullName evidence="2">histidine kinase</fullName>
        <ecNumber evidence="2">2.7.13.3</ecNumber>
    </recommendedName>
</protein>
<feature type="transmembrane region" description="Helical" evidence="4">
    <location>
        <begin position="79"/>
        <end position="96"/>
    </location>
</feature>
<feature type="transmembrane region" description="Helical" evidence="4">
    <location>
        <begin position="49"/>
        <end position="67"/>
    </location>
</feature>
<dbReference type="SUPFAM" id="SSF47384">
    <property type="entry name" value="Homodimeric domain of signal transducing histidine kinase"/>
    <property type="match status" value="1"/>
</dbReference>
<dbReference type="InterPro" id="IPR005467">
    <property type="entry name" value="His_kinase_dom"/>
</dbReference>
<keyword evidence="3" id="KW-0597">Phosphoprotein</keyword>
<evidence type="ECO:0000256" key="4">
    <source>
        <dbReference type="SAM" id="Phobius"/>
    </source>
</evidence>
<dbReference type="InterPro" id="IPR036890">
    <property type="entry name" value="HATPase_C_sf"/>
</dbReference>
<dbReference type="SMART" id="SM00388">
    <property type="entry name" value="HisKA"/>
    <property type="match status" value="1"/>
</dbReference>
<evidence type="ECO:0000313" key="6">
    <source>
        <dbReference type="EMBL" id="MET7015669.1"/>
    </source>
</evidence>
<dbReference type="Pfam" id="PF02518">
    <property type="entry name" value="HATPase_c"/>
    <property type="match status" value="1"/>
</dbReference>
<keyword evidence="7" id="KW-1185">Reference proteome</keyword>
<evidence type="ECO:0000256" key="1">
    <source>
        <dbReference type="ARBA" id="ARBA00000085"/>
    </source>
</evidence>
<dbReference type="Pfam" id="PF13188">
    <property type="entry name" value="PAS_8"/>
    <property type="match status" value="1"/>
</dbReference>
<feature type="transmembrane region" description="Helical" evidence="4">
    <location>
        <begin position="124"/>
        <end position="141"/>
    </location>
</feature>
<dbReference type="CDD" id="cd00075">
    <property type="entry name" value="HATPase"/>
    <property type="match status" value="1"/>
</dbReference>
<dbReference type="InterPro" id="IPR003661">
    <property type="entry name" value="HisK_dim/P_dom"/>
</dbReference>
<dbReference type="Gene3D" id="1.10.287.130">
    <property type="match status" value="1"/>
</dbReference>
<dbReference type="CDD" id="cd00082">
    <property type="entry name" value="HisKA"/>
    <property type="match status" value="1"/>
</dbReference>
<proteinExistence type="predicted"/>
<dbReference type="SMART" id="SM00387">
    <property type="entry name" value="HATPase_c"/>
    <property type="match status" value="1"/>
</dbReference>
<dbReference type="Pfam" id="PF25323">
    <property type="entry name" value="6TM_PilS"/>
    <property type="match status" value="1"/>
</dbReference>
<dbReference type="Proteomes" id="UP001549691">
    <property type="component" value="Unassembled WGS sequence"/>
</dbReference>
<feature type="domain" description="Histidine kinase" evidence="5">
    <location>
        <begin position="314"/>
        <end position="520"/>
    </location>
</feature>
<keyword evidence="6" id="KW-0418">Kinase</keyword>
<dbReference type="InterPro" id="IPR000014">
    <property type="entry name" value="PAS"/>
</dbReference>
<keyword evidence="6" id="KW-0808">Transferase</keyword>
<comment type="catalytic activity">
    <reaction evidence="1">
        <text>ATP + protein L-histidine = ADP + protein N-phospho-L-histidine.</text>
        <dbReference type="EC" id="2.7.13.3"/>
    </reaction>
</comment>
<feature type="transmembrane region" description="Helical" evidence="4">
    <location>
        <begin position="24"/>
        <end position="43"/>
    </location>
</feature>
<evidence type="ECO:0000259" key="5">
    <source>
        <dbReference type="PROSITE" id="PS50109"/>
    </source>
</evidence>
<dbReference type="Gene3D" id="3.30.565.10">
    <property type="entry name" value="Histidine kinase-like ATPase, C-terminal domain"/>
    <property type="match status" value="1"/>
</dbReference>
<name>A0ABV2TP03_9RHOO</name>
<comment type="caution">
    <text evidence="6">The sequence shown here is derived from an EMBL/GenBank/DDBJ whole genome shotgun (WGS) entry which is preliminary data.</text>
</comment>
<dbReference type="PANTHER" id="PTHR43065">
    <property type="entry name" value="SENSOR HISTIDINE KINASE"/>
    <property type="match status" value="1"/>
</dbReference>
<feature type="transmembrane region" description="Helical" evidence="4">
    <location>
        <begin position="153"/>
        <end position="173"/>
    </location>
</feature>
<sequence>MSLAALPSGESSHARAVSIRYFNLYRIVVASAFAIFGGVFSFGQKAPEVFLVTLVAYWVMAFSFFLLHAGSPHYGERTLGLQTALDIIMLALFMYASGGFRSGMPFLMMTSIAGAGLVGQGRMVLGAASLATMAVLVDQLYRTLTGNEGQVDFSQAAIICVGFFAVAVVARMLSRRALANEALANSRGFDLARQMRVNARIIEDMQDGVVVLDAENSVRQMNPRASELLGVALQTGDRIVESLPDLASSILLESSPDSVQMVAERTGKTLSVRRVAIAEAGAAGDTLLFLEDMDRVQARAQQIKLAALGRLTANIAHEIRNPLSSVSHASELLLEEKRQGVQERLVRIIHDNAARIERIVRDVLELGQRDRLTSEPLDLAQFCRGFVDEFSIPNPRIAQLVQLELDEGARGCFDRLHLYQILANLIGNASRYCSGQDGSICLSVRVIDEHRVQIAVRDDGPGIPAEDRAKVFEPFFTSDPKGTGLGLFMARELAEANGAELSLQDAPGGAEFHLMARRTA</sequence>
<dbReference type="Pfam" id="PF00512">
    <property type="entry name" value="HisKA"/>
    <property type="match status" value="1"/>
</dbReference>
<accession>A0ABV2TP03</accession>
<dbReference type="PANTHER" id="PTHR43065:SF52">
    <property type="entry name" value="SENSOR PROTEIN KINASE PILS"/>
    <property type="match status" value="1"/>
</dbReference>
<dbReference type="InterPro" id="IPR003594">
    <property type="entry name" value="HATPase_dom"/>
</dbReference>
<dbReference type="InterPro" id="IPR036097">
    <property type="entry name" value="HisK_dim/P_sf"/>
</dbReference>
<dbReference type="GO" id="GO:0016301">
    <property type="term" value="F:kinase activity"/>
    <property type="evidence" value="ECO:0007669"/>
    <property type="project" value="UniProtKB-KW"/>
</dbReference>
<dbReference type="PROSITE" id="PS50109">
    <property type="entry name" value="HIS_KIN"/>
    <property type="match status" value="1"/>
</dbReference>
<evidence type="ECO:0000256" key="2">
    <source>
        <dbReference type="ARBA" id="ARBA00012438"/>
    </source>
</evidence>
<organism evidence="6 7">
    <name type="scientific">Uliginosibacterium flavum</name>
    <dbReference type="NCBI Taxonomy" id="1396831"/>
    <lineage>
        <taxon>Bacteria</taxon>
        <taxon>Pseudomonadati</taxon>
        <taxon>Pseudomonadota</taxon>
        <taxon>Betaproteobacteria</taxon>
        <taxon>Rhodocyclales</taxon>
        <taxon>Zoogloeaceae</taxon>
        <taxon>Uliginosibacterium</taxon>
    </lineage>
</organism>
<keyword evidence="4" id="KW-0812">Transmembrane</keyword>
<dbReference type="EC" id="2.7.13.3" evidence="2"/>
<dbReference type="InterPro" id="IPR004358">
    <property type="entry name" value="Sig_transdc_His_kin-like_C"/>
</dbReference>
<dbReference type="EMBL" id="JBEWZI010000020">
    <property type="protein sequence ID" value="MET7015669.1"/>
    <property type="molecule type" value="Genomic_DNA"/>
</dbReference>
<evidence type="ECO:0000256" key="3">
    <source>
        <dbReference type="ARBA" id="ARBA00022553"/>
    </source>
</evidence>
<dbReference type="Gene3D" id="3.30.450.20">
    <property type="entry name" value="PAS domain"/>
    <property type="match status" value="1"/>
</dbReference>
<dbReference type="RefSeq" id="WP_354602128.1">
    <property type="nucleotide sequence ID" value="NZ_JBEWZI010000020.1"/>
</dbReference>
<keyword evidence="4" id="KW-0472">Membrane</keyword>